<dbReference type="EMBL" id="LAZR01017628">
    <property type="protein sequence ID" value="KKL99641.1"/>
    <property type="molecule type" value="Genomic_DNA"/>
</dbReference>
<organism evidence="2">
    <name type="scientific">marine sediment metagenome</name>
    <dbReference type="NCBI Taxonomy" id="412755"/>
    <lineage>
        <taxon>unclassified sequences</taxon>
        <taxon>metagenomes</taxon>
        <taxon>ecological metagenomes</taxon>
    </lineage>
</organism>
<comment type="caution">
    <text evidence="2">The sequence shown here is derived from an EMBL/GenBank/DDBJ whole genome shotgun (WGS) entry which is preliminary data.</text>
</comment>
<name>A0A0F9H9E1_9ZZZZ</name>
<gene>
    <name evidence="2" type="ORF">LCGC14_1812430</name>
</gene>
<protein>
    <recommendedName>
        <fullName evidence="1">CoA carboxyltransferase N-terminal domain-containing protein</fullName>
    </recommendedName>
</protein>
<dbReference type="InterPro" id="IPR029045">
    <property type="entry name" value="ClpP/crotonase-like_dom_sf"/>
</dbReference>
<dbReference type="Gene3D" id="3.90.226.10">
    <property type="entry name" value="2-enoyl-CoA Hydratase, Chain A, domain 1"/>
    <property type="match status" value="1"/>
</dbReference>
<reference evidence="2" key="1">
    <citation type="journal article" date="2015" name="Nature">
        <title>Complex archaea that bridge the gap between prokaryotes and eukaryotes.</title>
        <authorList>
            <person name="Spang A."/>
            <person name="Saw J.H."/>
            <person name="Jorgensen S.L."/>
            <person name="Zaremba-Niedzwiedzka K."/>
            <person name="Martijn J."/>
            <person name="Lind A.E."/>
            <person name="van Eijk R."/>
            <person name="Schleper C."/>
            <person name="Guy L."/>
            <person name="Ettema T.J."/>
        </authorList>
    </citation>
    <scope>NUCLEOTIDE SEQUENCE</scope>
</reference>
<dbReference type="GO" id="GO:0004658">
    <property type="term" value="F:propionyl-CoA carboxylase activity"/>
    <property type="evidence" value="ECO:0007669"/>
    <property type="project" value="TreeGrafter"/>
</dbReference>
<evidence type="ECO:0000313" key="2">
    <source>
        <dbReference type="EMBL" id="KKL99641.1"/>
    </source>
</evidence>
<dbReference type="GO" id="GO:0009317">
    <property type="term" value="C:acetyl-CoA carboxylase complex"/>
    <property type="evidence" value="ECO:0007669"/>
    <property type="project" value="TreeGrafter"/>
</dbReference>
<proteinExistence type="predicted"/>
<dbReference type="InterPro" id="IPR034733">
    <property type="entry name" value="AcCoA_carboxyl_beta"/>
</dbReference>
<dbReference type="AlphaFoldDB" id="A0A0F9H9E1"/>
<dbReference type="PROSITE" id="PS50980">
    <property type="entry name" value="COA_CT_NTER"/>
    <property type="match status" value="1"/>
</dbReference>
<sequence length="54" mass="5729">MFITGPNVVKAVTSEEIGDEELGGAVTHSTKSGVAQFSCDSDEQCIDEIKRLVS</sequence>
<feature type="domain" description="CoA carboxyltransferase N-terminal" evidence="1">
    <location>
        <begin position="1"/>
        <end position="54"/>
    </location>
</feature>
<evidence type="ECO:0000259" key="1">
    <source>
        <dbReference type="PROSITE" id="PS50980"/>
    </source>
</evidence>
<dbReference type="InterPro" id="IPR011762">
    <property type="entry name" value="COA_CT_N"/>
</dbReference>
<dbReference type="InterPro" id="IPR051047">
    <property type="entry name" value="AccD/PCCB"/>
</dbReference>
<accession>A0A0F9H9E1</accession>
<dbReference type="SUPFAM" id="SSF52096">
    <property type="entry name" value="ClpP/crotonase"/>
    <property type="match status" value="1"/>
</dbReference>
<dbReference type="PANTHER" id="PTHR43842:SF2">
    <property type="entry name" value="PROPIONYL-COA CARBOXYLASE BETA CHAIN, MITOCHONDRIAL"/>
    <property type="match status" value="1"/>
</dbReference>
<dbReference type="Pfam" id="PF01039">
    <property type="entry name" value="Carboxyl_trans"/>
    <property type="match status" value="1"/>
</dbReference>
<dbReference type="PANTHER" id="PTHR43842">
    <property type="entry name" value="PROPIONYL-COA CARBOXYLASE BETA CHAIN"/>
    <property type="match status" value="1"/>
</dbReference>